<evidence type="ECO:0000256" key="1">
    <source>
        <dbReference type="ARBA" id="ARBA00022741"/>
    </source>
</evidence>
<dbReference type="PROSITE" id="PS00039">
    <property type="entry name" value="DEAD_ATP_HELICASE"/>
    <property type="match status" value="1"/>
</dbReference>
<dbReference type="GO" id="GO:0005524">
    <property type="term" value="F:ATP binding"/>
    <property type="evidence" value="ECO:0007669"/>
    <property type="project" value="UniProtKB-UniRule"/>
</dbReference>
<evidence type="ECO:0000313" key="8">
    <source>
        <dbReference type="EMBL" id="KAF5936613.1"/>
    </source>
</evidence>
<keyword evidence="3 4" id="KW-0067">ATP-binding</keyword>
<gene>
    <name evidence="8" type="ORF">HYC85_024119</name>
</gene>
<dbReference type="GO" id="GO:0003724">
    <property type="term" value="F:RNA helicase activity"/>
    <property type="evidence" value="ECO:0007669"/>
    <property type="project" value="UniProtKB-EC"/>
</dbReference>
<keyword evidence="2 4" id="KW-0378">Hydrolase</keyword>
<comment type="domain">
    <text evidence="5">The Q motif is unique to and characteristic of the DEAD box family of RNA helicases and controls ATP binding and hydrolysis.</text>
</comment>
<dbReference type="PANTHER" id="PTHR24031">
    <property type="entry name" value="RNA HELICASE"/>
    <property type="match status" value="1"/>
</dbReference>
<dbReference type="InterPro" id="IPR014001">
    <property type="entry name" value="Helicase_ATP-bd"/>
</dbReference>
<dbReference type="SMART" id="SM00487">
    <property type="entry name" value="DEXDc"/>
    <property type="match status" value="1"/>
</dbReference>
<evidence type="ECO:0000256" key="5">
    <source>
        <dbReference type="RuleBase" id="RU365068"/>
    </source>
</evidence>
<evidence type="ECO:0000256" key="6">
    <source>
        <dbReference type="SAM" id="MobiDB-lite"/>
    </source>
</evidence>
<feature type="domain" description="Helicase ATP-binding" evidence="7">
    <location>
        <begin position="173"/>
        <end position="363"/>
    </location>
</feature>
<feature type="region of interest" description="Disordered" evidence="6">
    <location>
        <begin position="151"/>
        <end position="172"/>
    </location>
</feature>
<comment type="function">
    <text evidence="5">RNA helicase.</text>
</comment>
<evidence type="ECO:0000259" key="7">
    <source>
        <dbReference type="PROSITE" id="PS51192"/>
    </source>
</evidence>
<dbReference type="SUPFAM" id="SSF52540">
    <property type="entry name" value="P-loop containing nucleoside triphosphate hydrolases"/>
    <property type="match status" value="2"/>
</dbReference>
<reference evidence="9" key="1">
    <citation type="journal article" date="2020" name="Nat. Commun.">
        <title>Genome assembly of wild tea tree DASZ reveals pedigree and selection history of tea varieties.</title>
        <authorList>
            <person name="Zhang W."/>
            <person name="Zhang Y."/>
            <person name="Qiu H."/>
            <person name="Guo Y."/>
            <person name="Wan H."/>
            <person name="Zhang X."/>
            <person name="Scossa F."/>
            <person name="Alseekh S."/>
            <person name="Zhang Q."/>
            <person name="Wang P."/>
            <person name="Xu L."/>
            <person name="Schmidt M.H."/>
            <person name="Jia X."/>
            <person name="Li D."/>
            <person name="Zhu A."/>
            <person name="Guo F."/>
            <person name="Chen W."/>
            <person name="Ni D."/>
            <person name="Usadel B."/>
            <person name="Fernie A.R."/>
            <person name="Wen W."/>
        </authorList>
    </citation>
    <scope>NUCLEOTIDE SEQUENCE [LARGE SCALE GENOMIC DNA]</scope>
    <source>
        <strain evidence="9">cv. G240</strain>
    </source>
</reference>
<dbReference type="Proteomes" id="UP000593564">
    <property type="component" value="Unassembled WGS sequence"/>
</dbReference>
<dbReference type="GO" id="GO:0016787">
    <property type="term" value="F:hydrolase activity"/>
    <property type="evidence" value="ECO:0007669"/>
    <property type="project" value="UniProtKB-KW"/>
</dbReference>
<keyword evidence="5" id="KW-0694">RNA-binding</keyword>
<dbReference type="PROSITE" id="PS51192">
    <property type="entry name" value="HELICASE_ATP_BIND_1"/>
    <property type="match status" value="1"/>
</dbReference>
<dbReference type="Gene3D" id="3.40.50.300">
    <property type="entry name" value="P-loop containing nucleotide triphosphate hydrolases"/>
    <property type="match status" value="2"/>
</dbReference>
<comment type="catalytic activity">
    <reaction evidence="5">
        <text>ATP + H2O = ADP + phosphate + H(+)</text>
        <dbReference type="Rhea" id="RHEA:13065"/>
        <dbReference type="ChEBI" id="CHEBI:15377"/>
        <dbReference type="ChEBI" id="CHEBI:15378"/>
        <dbReference type="ChEBI" id="CHEBI:30616"/>
        <dbReference type="ChEBI" id="CHEBI:43474"/>
        <dbReference type="ChEBI" id="CHEBI:456216"/>
        <dbReference type="EC" id="3.6.4.13"/>
    </reaction>
</comment>
<sequence length="495" mass="54463">MEGLTSDIIAMNEREKGVASLGLASVKVAQGDPFRQVTQSKPFEELREELNRMKASMSGVDREDLIPCDLIQEETSTLTASALNLLQSRWSDIVKIEGSEEAVVDRLKYIPDSLFLARARNLVSKLDALPMAGSVHSLGVGGGMADSKVYTPIGGRSGSGGRRGRGGRGQNPVALNPELNVVLAVDNAAPDKSWASVVASNQRSSVKLRYFPHSSSDSTIVVDLPRRESVERWEACLVGHFLGYIMGGENRSKEKARLRKGISILVATPGRLLDHLKKTSSFVYPNLRWIIFDEADRILELGFGKDIEEILDLLGSRKQKSLSEGNAISRISEFQRQNLLLSATLNEKVNNLAKMSLENPIMIGLDDRSDVDNELKYSGKLISSSNEEYKLPAQLVQRYFKVPCGSWLVVLLSILKTLFDSEISYKAESVRASLASKHVVVATMTSSGKSLCYNLPVLEVLSQNLLACALYLFSTKVMDMLGPSLWDVWNNNSHA</sequence>
<comment type="similarity">
    <text evidence="4">Belongs to the DEAD box helicase family.</text>
</comment>
<evidence type="ECO:0000313" key="9">
    <source>
        <dbReference type="Proteomes" id="UP000593564"/>
    </source>
</evidence>
<keyword evidence="4" id="KW-0347">Helicase</keyword>
<evidence type="ECO:0000256" key="2">
    <source>
        <dbReference type="ARBA" id="ARBA00022801"/>
    </source>
</evidence>
<proteinExistence type="inferred from homology"/>
<dbReference type="GO" id="GO:0003723">
    <property type="term" value="F:RNA binding"/>
    <property type="evidence" value="ECO:0007669"/>
    <property type="project" value="UniProtKB-UniRule"/>
</dbReference>
<comment type="caution">
    <text evidence="8">The sequence shown here is derived from an EMBL/GenBank/DDBJ whole genome shotgun (WGS) entry which is preliminary data.</text>
</comment>
<name>A0A7J7G766_CAMSI</name>
<protein>
    <recommendedName>
        <fullName evidence="5">ATP-dependent RNA helicase</fullName>
        <ecNumber evidence="5">3.6.4.13</ecNumber>
    </recommendedName>
</protein>
<reference evidence="8 9" key="2">
    <citation type="submission" date="2020-07" db="EMBL/GenBank/DDBJ databases">
        <title>Genome assembly of wild tea tree DASZ reveals pedigree and selection history of tea varieties.</title>
        <authorList>
            <person name="Zhang W."/>
        </authorList>
    </citation>
    <scope>NUCLEOTIDE SEQUENCE [LARGE SCALE GENOMIC DNA]</scope>
    <source>
        <strain evidence="9">cv. G240</strain>
        <tissue evidence="8">Leaf</tissue>
    </source>
</reference>
<dbReference type="Pfam" id="PF00270">
    <property type="entry name" value="DEAD"/>
    <property type="match status" value="1"/>
</dbReference>
<dbReference type="EMBL" id="JACBKZ010000012">
    <property type="protein sequence ID" value="KAF5936613.1"/>
    <property type="molecule type" value="Genomic_DNA"/>
</dbReference>
<dbReference type="InterPro" id="IPR000629">
    <property type="entry name" value="RNA-helicase_DEAD-box_CS"/>
</dbReference>
<dbReference type="InterPro" id="IPR027417">
    <property type="entry name" value="P-loop_NTPase"/>
</dbReference>
<dbReference type="AlphaFoldDB" id="A0A7J7G766"/>
<dbReference type="EC" id="3.6.4.13" evidence="5"/>
<dbReference type="InterPro" id="IPR011545">
    <property type="entry name" value="DEAD/DEAH_box_helicase_dom"/>
</dbReference>
<organism evidence="8 9">
    <name type="scientific">Camellia sinensis</name>
    <name type="common">Tea plant</name>
    <name type="synonym">Thea sinensis</name>
    <dbReference type="NCBI Taxonomy" id="4442"/>
    <lineage>
        <taxon>Eukaryota</taxon>
        <taxon>Viridiplantae</taxon>
        <taxon>Streptophyta</taxon>
        <taxon>Embryophyta</taxon>
        <taxon>Tracheophyta</taxon>
        <taxon>Spermatophyta</taxon>
        <taxon>Magnoliopsida</taxon>
        <taxon>eudicotyledons</taxon>
        <taxon>Gunneridae</taxon>
        <taxon>Pentapetalae</taxon>
        <taxon>asterids</taxon>
        <taxon>Ericales</taxon>
        <taxon>Theaceae</taxon>
        <taxon>Camellia</taxon>
    </lineage>
</organism>
<keyword evidence="1 4" id="KW-0547">Nucleotide-binding</keyword>
<accession>A0A7J7G766</accession>
<evidence type="ECO:0000256" key="4">
    <source>
        <dbReference type="RuleBase" id="RU000492"/>
    </source>
</evidence>
<keyword evidence="9" id="KW-1185">Reference proteome</keyword>
<evidence type="ECO:0000256" key="3">
    <source>
        <dbReference type="ARBA" id="ARBA00022840"/>
    </source>
</evidence>